<reference evidence="8 9" key="1">
    <citation type="submission" date="2017-02" db="EMBL/GenBank/DDBJ databases">
        <authorList>
            <person name="Peterson S.W."/>
        </authorList>
    </citation>
    <scope>NUCLEOTIDE SEQUENCE [LARGE SCALE GENOMIC DNA]</scope>
    <source>
        <strain evidence="9">type strain: NCCB 100098</strain>
    </source>
</reference>
<dbReference type="InterPro" id="IPR013325">
    <property type="entry name" value="RNA_pol_sigma_r2"/>
</dbReference>
<evidence type="ECO:0000256" key="1">
    <source>
        <dbReference type="ARBA" id="ARBA00010641"/>
    </source>
</evidence>
<dbReference type="Pfam" id="PF08281">
    <property type="entry name" value="Sigma70_r4_2"/>
    <property type="match status" value="1"/>
</dbReference>
<dbReference type="CDD" id="cd06171">
    <property type="entry name" value="Sigma70_r4"/>
    <property type="match status" value="1"/>
</dbReference>
<dbReference type="PANTHER" id="PTHR43133">
    <property type="entry name" value="RNA POLYMERASE ECF-TYPE SIGMA FACTO"/>
    <property type="match status" value="1"/>
</dbReference>
<evidence type="ECO:0000313" key="8">
    <source>
        <dbReference type="EMBL" id="SKC32105.1"/>
    </source>
</evidence>
<dbReference type="InterPro" id="IPR036388">
    <property type="entry name" value="WH-like_DNA-bd_sf"/>
</dbReference>
<dbReference type="InterPro" id="IPR013249">
    <property type="entry name" value="RNA_pol_sigma70_r4_t2"/>
</dbReference>
<comment type="similarity">
    <text evidence="1">Belongs to the sigma-70 factor family. ECF subfamily.</text>
</comment>
<accession>A0A1T5HZE5</accession>
<dbReference type="InterPro" id="IPR007627">
    <property type="entry name" value="RNA_pol_sigma70_r2"/>
</dbReference>
<dbReference type="Pfam" id="PF04542">
    <property type="entry name" value="Sigma70_r2"/>
    <property type="match status" value="1"/>
</dbReference>
<feature type="domain" description="RNA polymerase sigma-70 region 2" evidence="6">
    <location>
        <begin position="8"/>
        <end position="70"/>
    </location>
</feature>
<keyword evidence="2" id="KW-0805">Transcription regulation</keyword>
<feature type="domain" description="RNA polymerase sigma factor 70 region 4 type 2" evidence="7">
    <location>
        <begin position="97"/>
        <end position="147"/>
    </location>
</feature>
<keyword evidence="3" id="KW-0731">Sigma factor</keyword>
<keyword evidence="4" id="KW-0804">Transcription</keyword>
<dbReference type="InterPro" id="IPR013324">
    <property type="entry name" value="RNA_pol_sigma_r3/r4-like"/>
</dbReference>
<dbReference type="EMBL" id="FUZI01000002">
    <property type="protein sequence ID" value="SKC32105.1"/>
    <property type="molecule type" value="Genomic_DNA"/>
</dbReference>
<dbReference type="InterPro" id="IPR039425">
    <property type="entry name" value="RNA_pol_sigma-70-like"/>
</dbReference>
<evidence type="ECO:0000256" key="3">
    <source>
        <dbReference type="ARBA" id="ARBA00023082"/>
    </source>
</evidence>
<dbReference type="RefSeq" id="WP_080156893.1">
    <property type="nucleotide sequence ID" value="NZ_FUZI01000002.1"/>
</dbReference>
<dbReference type="InterPro" id="IPR014304">
    <property type="entry name" value="RNA_pol_sigma-Z"/>
</dbReference>
<dbReference type="Gene3D" id="1.10.10.10">
    <property type="entry name" value="Winged helix-like DNA-binding domain superfamily/Winged helix DNA-binding domain"/>
    <property type="match status" value="1"/>
</dbReference>
<dbReference type="PANTHER" id="PTHR43133:SF62">
    <property type="entry name" value="RNA POLYMERASE SIGMA FACTOR SIGZ"/>
    <property type="match status" value="1"/>
</dbReference>
<dbReference type="Proteomes" id="UP000189966">
    <property type="component" value="Unassembled WGS sequence"/>
</dbReference>
<evidence type="ECO:0000256" key="2">
    <source>
        <dbReference type="ARBA" id="ARBA00023015"/>
    </source>
</evidence>
<sequence>MLEQWLLHQDQLRRYVAKQLGDADLADDIVQDVYIKASNNLHQLTSSTKFKSWIYRIAQNRMIDHYREHQYFIELPEDLAANDDDLISDEYEQLALCLYPLIDSLPKKYAEPLRLAELKGMPQQEVANQLGLSLSGAKSRIQRARIKFREQLVACCDFEFNQNGQIVYERKITPTSEGCC</sequence>
<evidence type="ECO:0000259" key="6">
    <source>
        <dbReference type="Pfam" id="PF04542"/>
    </source>
</evidence>
<proteinExistence type="inferred from homology"/>
<dbReference type="SUPFAM" id="SSF88659">
    <property type="entry name" value="Sigma3 and sigma4 domains of RNA polymerase sigma factors"/>
    <property type="match status" value="1"/>
</dbReference>
<dbReference type="NCBIfam" id="TIGR02937">
    <property type="entry name" value="sigma70-ECF"/>
    <property type="match status" value="1"/>
</dbReference>
<evidence type="ECO:0000256" key="5">
    <source>
        <dbReference type="NCBIfam" id="TIGR02959"/>
    </source>
</evidence>
<dbReference type="GO" id="GO:0016987">
    <property type="term" value="F:sigma factor activity"/>
    <property type="evidence" value="ECO:0007669"/>
    <property type="project" value="UniProtKB-KW"/>
</dbReference>
<name>A0A1T5HZE5_9GAMM</name>
<evidence type="ECO:0000259" key="7">
    <source>
        <dbReference type="Pfam" id="PF08281"/>
    </source>
</evidence>
<dbReference type="GO" id="GO:0003677">
    <property type="term" value="F:DNA binding"/>
    <property type="evidence" value="ECO:0007669"/>
    <property type="project" value="InterPro"/>
</dbReference>
<evidence type="ECO:0000313" key="9">
    <source>
        <dbReference type="Proteomes" id="UP000189966"/>
    </source>
</evidence>
<gene>
    <name evidence="8" type="primary">sigM</name>
    <name evidence="8" type="ORF">CZ809_01619</name>
</gene>
<dbReference type="NCBIfam" id="TIGR02959">
    <property type="entry name" value="SigZ"/>
    <property type="match status" value="1"/>
</dbReference>
<dbReference type="SUPFAM" id="SSF88946">
    <property type="entry name" value="Sigma2 domain of RNA polymerase sigma factors"/>
    <property type="match status" value="1"/>
</dbReference>
<dbReference type="OrthoDB" id="9803470at2"/>
<evidence type="ECO:0000256" key="4">
    <source>
        <dbReference type="ARBA" id="ARBA00023163"/>
    </source>
</evidence>
<organism evidence="8 9">
    <name type="scientific">Photobacterium piscicola</name>
    <dbReference type="NCBI Taxonomy" id="1378299"/>
    <lineage>
        <taxon>Bacteria</taxon>
        <taxon>Pseudomonadati</taxon>
        <taxon>Pseudomonadota</taxon>
        <taxon>Gammaproteobacteria</taxon>
        <taxon>Vibrionales</taxon>
        <taxon>Vibrionaceae</taxon>
        <taxon>Photobacterium</taxon>
    </lineage>
</organism>
<dbReference type="InterPro" id="IPR014284">
    <property type="entry name" value="RNA_pol_sigma-70_dom"/>
</dbReference>
<dbReference type="Gene3D" id="1.10.1740.10">
    <property type="match status" value="1"/>
</dbReference>
<dbReference type="AlphaFoldDB" id="A0A1T5HZE5"/>
<protein>
    <recommendedName>
        <fullName evidence="5">RNA polymerase sigma factor SigZ</fullName>
    </recommendedName>
</protein>
<dbReference type="GO" id="GO:0006352">
    <property type="term" value="P:DNA-templated transcription initiation"/>
    <property type="evidence" value="ECO:0007669"/>
    <property type="project" value="InterPro"/>
</dbReference>